<keyword evidence="2" id="KW-1185">Reference proteome</keyword>
<gene>
    <name evidence="1" type="ORF">CA13_66920</name>
</gene>
<dbReference type="EMBL" id="SJPJ01000002">
    <property type="protein sequence ID" value="TWT76201.1"/>
    <property type="molecule type" value="Genomic_DNA"/>
</dbReference>
<comment type="caution">
    <text evidence="1">The sequence shown here is derived from an EMBL/GenBank/DDBJ whole genome shotgun (WGS) entry which is preliminary data.</text>
</comment>
<accession>A0A5C5YMN4</accession>
<proteinExistence type="predicted"/>
<name>A0A5C5YMN4_9BACT</name>
<protein>
    <submittedName>
        <fullName evidence="1">Uncharacterized protein</fullName>
    </submittedName>
</protein>
<evidence type="ECO:0000313" key="1">
    <source>
        <dbReference type="EMBL" id="TWT76201.1"/>
    </source>
</evidence>
<dbReference type="Proteomes" id="UP000315010">
    <property type="component" value="Unassembled WGS sequence"/>
</dbReference>
<reference evidence="1 2" key="1">
    <citation type="submission" date="2019-02" db="EMBL/GenBank/DDBJ databases">
        <title>Deep-cultivation of Planctomycetes and their phenomic and genomic characterization uncovers novel biology.</title>
        <authorList>
            <person name="Wiegand S."/>
            <person name="Jogler M."/>
            <person name="Boedeker C."/>
            <person name="Pinto D."/>
            <person name="Vollmers J."/>
            <person name="Rivas-Marin E."/>
            <person name="Kohn T."/>
            <person name="Peeters S.H."/>
            <person name="Heuer A."/>
            <person name="Rast P."/>
            <person name="Oberbeckmann S."/>
            <person name="Bunk B."/>
            <person name="Jeske O."/>
            <person name="Meyerdierks A."/>
            <person name="Storesund J.E."/>
            <person name="Kallscheuer N."/>
            <person name="Luecker S."/>
            <person name="Lage O.M."/>
            <person name="Pohl T."/>
            <person name="Merkel B.J."/>
            <person name="Hornburger P."/>
            <person name="Mueller R.-W."/>
            <person name="Bruemmer F."/>
            <person name="Labrenz M."/>
            <person name="Spormann A.M."/>
            <person name="Op Den Camp H."/>
            <person name="Overmann J."/>
            <person name="Amann R."/>
            <person name="Jetten M.S.M."/>
            <person name="Mascher T."/>
            <person name="Medema M.H."/>
            <person name="Devos D.P."/>
            <person name="Kaster A.-K."/>
            <person name="Ovreas L."/>
            <person name="Rohde M."/>
            <person name="Galperin M.Y."/>
            <person name="Jogler C."/>
        </authorList>
    </citation>
    <scope>NUCLEOTIDE SEQUENCE [LARGE SCALE GENOMIC DNA]</scope>
    <source>
        <strain evidence="1 2">CA13</strain>
    </source>
</reference>
<organism evidence="1 2">
    <name type="scientific">Novipirellula herctigrandis</name>
    <dbReference type="NCBI Taxonomy" id="2527986"/>
    <lineage>
        <taxon>Bacteria</taxon>
        <taxon>Pseudomonadati</taxon>
        <taxon>Planctomycetota</taxon>
        <taxon>Planctomycetia</taxon>
        <taxon>Pirellulales</taxon>
        <taxon>Pirellulaceae</taxon>
        <taxon>Novipirellula</taxon>
    </lineage>
</organism>
<sequence length="268" mass="29896">MSRVWIDPQAGLQPHREHRVDADGYGAVDTLGREANDLRGLSDAAYRLLPRNQGVTGRNYKRKSKMVTDIFGRLKSLRDEEKQLVEESLSSERSEVLAIAVKEYLGTTDDSDADTLYNAMAILQMDDAEFRSRVAAIGRVCRTVANAEVAQAKAKTHAADFENAQRQMHIAKHRTNHWQRRVHELMKAGGDHTTAQSDAAKTKADYPALFVGGKIAEPLAEVVKKIKSEILKNEADREKNTRAMAADALNSTLRRFDLPELKKGESLV</sequence>
<dbReference type="AlphaFoldDB" id="A0A5C5YMN4"/>
<evidence type="ECO:0000313" key="2">
    <source>
        <dbReference type="Proteomes" id="UP000315010"/>
    </source>
</evidence>
<dbReference type="RefSeq" id="WP_146404009.1">
    <property type="nucleotide sequence ID" value="NZ_SJPJ01000002.1"/>
</dbReference>